<protein>
    <recommendedName>
        <fullName evidence="4">DUF2306 domain-containing protein</fullName>
    </recommendedName>
</protein>
<feature type="transmembrane region" description="Helical" evidence="1">
    <location>
        <begin position="176"/>
        <end position="197"/>
    </location>
</feature>
<organism evidence="2 3">
    <name type="scientific">Polaribacter aquimarinus</name>
    <dbReference type="NCBI Taxonomy" id="2100726"/>
    <lineage>
        <taxon>Bacteria</taxon>
        <taxon>Pseudomonadati</taxon>
        <taxon>Bacteroidota</taxon>
        <taxon>Flavobacteriia</taxon>
        <taxon>Flavobacteriales</taxon>
        <taxon>Flavobacteriaceae</taxon>
    </lineage>
</organism>
<dbReference type="InterPro" id="IPR018750">
    <property type="entry name" value="DUF2306_membrane"/>
</dbReference>
<feature type="transmembrane region" description="Helical" evidence="1">
    <location>
        <begin position="115"/>
        <end position="134"/>
    </location>
</feature>
<dbReference type="AlphaFoldDB" id="A0A2U2JDP1"/>
<accession>A0A2U2JDP1</accession>
<dbReference type="RefSeq" id="WP_109403374.1">
    <property type="nucleotide sequence ID" value="NZ_QFFG01000001.1"/>
</dbReference>
<reference evidence="2 3" key="1">
    <citation type="submission" date="2018-05" db="EMBL/GenBank/DDBJ databases">
        <title>Polaribacter aquimarinus sp. nov., isolated from sediment in a sediment of sea.</title>
        <authorList>
            <person name="Lu D."/>
        </authorList>
    </citation>
    <scope>NUCLEOTIDE SEQUENCE [LARGE SCALE GENOMIC DNA]</scope>
    <source>
        <strain evidence="2 3">ZY113</strain>
    </source>
</reference>
<evidence type="ECO:0008006" key="4">
    <source>
        <dbReference type="Google" id="ProtNLM"/>
    </source>
</evidence>
<dbReference type="Proteomes" id="UP000245670">
    <property type="component" value="Unassembled WGS sequence"/>
</dbReference>
<sequence>MLTRKISYYILAICCISVGLYPFIYFVIDRKFGLLASKTDALLTDTLWNTMFYTHIILGGIALLIGWLQFNKKLRLKNLNLHRKIGKVYVISVLLSAISGFYIGLHATGGLSSKLGFTTMALFWFFSTLFAFTSIKKGNIIQHQKLMIYSYAACFAAVTLRIWLPILSNIFGGFLPAYRIVAWLSWVPNIIVAYFIIQYQFKNTN</sequence>
<feature type="transmembrane region" description="Helical" evidence="1">
    <location>
        <begin position="48"/>
        <end position="68"/>
    </location>
</feature>
<feature type="transmembrane region" description="Helical" evidence="1">
    <location>
        <begin position="7"/>
        <end position="28"/>
    </location>
</feature>
<comment type="caution">
    <text evidence="2">The sequence shown here is derived from an EMBL/GenBank/DDBJ whole genome shotgun (WGS) entry which is preliminary data.</text>
</comment>
<keyword evidence="3" id="KW-1185">Reference proteome</keyword>
<evidence type="ECO:0000313" key="2">
    <source>
        <dbReference type="EMBL" id="PWG06458.1"/>
    </source>
</evidence>
<evidence type="ECO:0000256" key="1">
    <source>
        <dbReference type="SAM" id="Phobius"/>
    </source>
</evidence>
<proteinExistence type="predicted"/>
<keyword evidence="1" id="KW-0472">Membrane</keyword>
<keyword evidence="1" id="KW-0812">Transmembrane</keyword>
<dbReference type="Pfam" id="PF10067">
    <property type="entry name" value="DUF2306"/>
    <property type="match status" value="1"/>
</dbReference>
<evidence type="ECO:0000313" key="3">
    <source>
        <dbReference type="Proteomes" id="UP000245670"/>
    </source>
</evidence>
<gene>
    <name evidence="2" type="ORF">DIS07_01100</name>
</gene>
<feature type="transmembrane region" description="Helical" evidence="1">
    <location>
        <begin position="146"/>
        <end position="164"/>
    </location>
</feature>
<dbReference type="OrthoDB" id="6385003at2"/>
<keyword evidence="1" id="KW-1133">Transmembrane helix</keyword>
<dbReference type="EMBL" id="QFFG01000001">
    <property type="protein sequence ID" value="PWG06458.1"/>
    <property type="molecule type" value="Genomic_DNA"/>
</dbReference>
<feature type="transmembrane region" description="Helical" evidence="1">
    <location>
        <begin position="88"/>
        <end position="109"/>
    </location>
</feature>
<name>A0A2U2JDP1_9FLAO</name>